<dbReference type="EMBL" id="FPKU01000003">
    <property type="protein sequence ID" value="SFZ86282.1"/>
    <property type="molecule type" value="Genomic_DNA"/>
</dbReference>
<dbReference type="STRING" id="665118.SAMN02983003_3462"/>
<reference evidence="1 2" key="1">
    <citation type="submission" date="2016-11" db="EMBL/GenBank/DDBJ databases">
        <authorList>
            <person name="Jaros S."/>
            <person name="Januszkiewicz K."/>
            <person name="Wedrychowicz H."/>
        </authorList>
    </citation>
    <scope>NUCLEOTIDE SEQUENCE [LARGE SCALE GENOMIC DNA]</scope>
    <source>
        <strain evidence="1 2">ATCC 23634</strain>
    </source>
</reference>
<dbReference type="Proteomes" id="UP000183447">
    <property type="component" value="Unassembled WGS sequence"/>
</dbReference>
<proteinExistence type="predicted"/>
<evidence type="ECO:0000313" key="2">
    <source>
        <dbReference type="Proteomes" id="UP000183447"/>
    </source>
</evidence>
<organism evidence="1 2">
    <name type="scientific">Devosia enhydra</name>
    <dbReference type="NCBI Taxonomy" id="665118"/>
    <lineage>
        <taxon>Bacteria</taxon>
        <taxon>Pseudomonadati</taxon>
        <taxon>Pseudomonadota</taxon>
        <taxon>Alphaproteobacteria</taxon>
        <taxon>Hyphomicrobiales</taxon>
        <taxon>Devosiaceae</taxon>
        <taxon>Devosia</taxon>
    </lineage>
</organism>
<dbReference type="RefSeq" id="WP_072345743.1">
    <property type="nucleotide sequence ID" value="NZ_FPKU01000003.1"/>
</dbReference>
<gene>
    <name evidence="1" type="ORF">SAMN02983003_3462</name>
</gene>
<evidence type="ECO:0000313" key="1">
    <source>
        <dbReference type="EMBL" id="SFZ86282.1"/>
    </source>
</evidence>
<sequence length="397" mass="43985">MAEPALVIDAAPSALFLPRDAGISRRPRLDKRPRPADFLDAFEAHALYYDIFWHADGRRVLMVGPPPVNLKGLYKGARFTALPSGRALKARRYRSLSVMTTALMDVPPDTTAIAVSMAGMEMQAPPGRSLVPAFAGRRILFTMNKDNDLDWIRFWAAHHAGQHGTDAVVVFDNGSRRYGTENIAETLASVPGVQVVATPSWPWAFGRTDPAVSVDPYWAHFLQIASMGVLLRRFGAKAEAILNCDIDELAYAPDGASIYALARGTSHGLLAMKGQWVEPVPEPGTEPRDHADFPFRLRNAKARFCRAGKWAIEPTRPWLQRLGVHPYWHWIEGRPLLAKRYAGGAFFWHFRGINTGWKEDRTGSEPDFSGLERDPVLAATLPEVTSMRRPAKAASPA</sequence>
<protein>
    <submittedName>
        <fullName evidence="1">Uncharacterized protein</fullName>
    </submittedName>
</protein>
<dbReference type="AlphaFoldDB" id="A0A1K2I1L4"/>
<dbReference type="OrthoDB" id="4405067at2"/>
<keyword evidence="2" id="KW-1185">Reference proteome</keyword>
<accession>A0A1K2I1L4</accession>
<name>A0A1K2I1L4_9HYPH</name>